<dbReference type="Pfam" id="PF01523">
    <property type="entry name" value="PmbA_TldD_1st"/>
    <property type="match status" value="1"/>
</dbReference>
<dbReference type="GO" id="GO:0005829">
    <property type="term" value="C:cytosol"/>
    <property type="evidence" value="ECO:0007669"/>
    <property type="project" value="TreeGrafter"/>
</dbReference>
<dbReference type="InterPro" id="IPR045569">
    <property type="entry name" value="Metalloprtase-TldD/E_C"/>
</dbReference>
<feature type="domain" description="Metalloprotease TldD/E N-terminal" evidence="2">
    <location>
        <begin position="31"/>
        <end position="86"/>
    </location>
</feature>
<dbReference type="GO" id="GO:0008237">
    <property type="term" value="F:metallopeptidase activity"/>
    <property type="evidence" value="ECO:0007669"/>
    <property type="project" value="InterPro"/>
</dbReference>
<dbReference type="Pfam" id="PF19289">
    <property type="entry name" value="PmbA_TldD_3rd"/>
    <property type="match status" value="1"/>
</dbReference>
<dbReference type="InterPro" id="IPR036059">
    <property type="entry name" value="TldD/PmbA_sf"/>
</dbReference>
<dbReference type="SUPFAM" id="SSF111283">
    <property type="entry name" value="Putative modulator of DNA gyrase, PmbA/TldD"/>
    <property type="match status" value="1"/>
</dbReference>
<dbReference type="KEGG" id="pbap:Pla133_09920"/>
<reference evidence="5 6" key="1">
    <citation type="submission" date="2019-02" db="EMBL/GenBank/DDBJ databases">
        <title>Deep-cultivation of Planctomycetes and their phenomic and genomic characterization uncovers novel biology.</title>
        <authorList>
            <person name="Wiegand S."/>
            <person name="Jogler M."/>
            <person name="Boedeker C."/>
            <person name="Pinto D."/>
            <person name="Vollmers J."/>
            <person name="Rivas-Marin E."/>
            <person name="Kohn T."/>
            <person name="Peeters S.H."/>
            <person name="Heuer A."/>
            <person name="Rast P."/>
            <person name="Oberbeckmann S."/>
            <person name="Bunk B."/>
            <person name="Jeske O."/>
            <person name="Meyerdierks A."/>
            <person name="Storesund J.E."/>
            <person name="Kallscheuer N."/>
            <person name="Luecker S."/>
            <person name="Lage O.M."/>
            <person name="Pohl T."/>
            <person name="Merkel B.J."/>
            <person name="Hornburger P."/>
            <person name="Mueller R.-W."/>
            <person name="Bruemmer F."/>
            <person name="Labrenz M."/>
            <person name="Spormann A.M."/>
            <person name="Op den Camp H."/>
            <person name="Overmann J."/>
            <person name="Amann R."/>
            <person name="Jetten M.S.M."/>
            <person name="Mascher T."/>
            <person name="Medema M.H."/>
            <person name="Devos D.P."/>
            <person name="Kaster A.-K."/>
            <person name="Ovreas L."/>
            <person name="Rohde M."/>
            <person name="Galperin M.Y."/>
            <person name="Jogler C."/>
        </authorList>
    </citation>
    <scope>NUCLEOTIDE SEQUENCE [LARGE SCALE GENOMIC DNA]</scope>
    <source>
        <strain evidence="5 6">Pla133</strain>
    </source>
</reference>
<comment type="similarity">
    <text evidence="1">Belongs to the peptidase U62 family.</text>
</comment>
<evidence type="ECO:0000259" key="3">
    <source>
        <dbReference type="Pfam" id="PF19289"/>
    </source>
</evidence>
<evidence type="ECO:0000259" key="4">
    <source>
        <dbReference type="Pfam" id="PF19290"/>
    </source>
</evidence>
<dbReference type="InterPro" id="IPR045570">
    <property type="entry name" value="Metalloprtase-TldD/E_cen_dom"/>
</dbReference>
<dbReference type="InterPro" id="IPR035068">
    <property type="entry name" value="TldD/PmbA_N"/>
</dbReference>
<proteinExistence type="inferred from homology"/>
<feature type="domain" description="Metalloprotease TldD/E central" evidence="4">
    <location>
        <begin position="121"/>
        <end position="222"/>
    </location>
</feature>
<dbReference type="PANTHER" id="PTHR43421">
    <property type="entry name" value="METALLOPROTEASE PMBA"/>
    <property type="match status" value="1"/>
</dbReference>
<name>A0A518BG39_9BACT</name>
<dbReference type="InterPro" id="IPR047657">
    <property type="entry name" value="PmbA"/>
</dbReference>
<evidence type="ECO:0000259" key="2">
    <source>
        <dbReference type="Pfam" id="PF01523"/>
    </source>
</evidence>
<dbReference type="Gene3D" id="3.30.2290.10">
    <property type="entry name" value="PmbA/TldD superfamily"/>
    <property type="match status" value="1"/>
</dbReference>
<gene>
    <name evidence="5" type="ORF">Pla133_09920</name>
</gene>
<accession>A0A518BG39</accession>
<feature type="domain" description="Metalloprotease TldD/E C-terminal" evidence="3">
    <location>
        <begin position="232"/>
        <end position="436"/>
    </location>
</feature>
<dbReference type="PANTHER" id="PTHR43421:SF1">
    <property type="entry name" value="METALLOPROTEASE PMBA"/>
    <property type="match status" value="1"/>
</dbReference>
<organism evidence="5 6">
    <name type="scientific">Engelhardtia mirabilis</name>
    <dbReference type="NCBI Taxonomy" id="2528011"/>
    <lineage>
        <taxon>Bacteria</taxon>
        <taxon>Pseudomonadati</taxon>
        <taxon>Planctomycetota</taxon>
        <taxon>Planctomycetia</taxon>
        <taxon>Planctomycetia incertae sedis</taxon>
        <taxon>Engelhardtia</taxon>
    </lineage>
</organism>
<dbReference type="AlphaFoldDB" id="A0A518BG39"/>
<dbReference type="RefSeq" id="WP_145063008.1">
    <property type="nucleotide sequence ID" value="NZ_CP036287.1"/>
</dbReference>
<dbReference type="GO" id="GO:0006508">
    <property type="term" value="P:proteolysis"/>
    <property type="evidence" value="ECO:0007669"/>
    <property type="project" value="InterPro"/>
</dbReference>
<dbReference type="InterPro" id="IPR002510">
    <property type="entry name" value="Metalloprtase-TldD/E_N"/>
</dbReference>
<evidence type="ECO:0000313" key="5">
    <source>
        <dbReference type="EMBL" id="QDU65926.1"/>
    </source>
</evidence>
<sequence>MRSELEERAARAVQLAKDCGADDCLAAVAWGRSVELGWHANAVEKVQESDSLELSVRLFAGGRYSAHSTNDLDEGRLKRFLTDAVALTRALEPDPFREIAARELFAGLRSVELDQVDASLTSLDRDRRMAIAGELATAAEADDAVIGSNCMVFDSAGAAALVGSNGFRASRESTSLWYGAEVSMRDGERRPEAHRYVGDTHAADLPSPSETGAEALRRVKARIGARKVSSRRGRMILTPEAGTSFLGRLLGAISASAVQQKRTFLADAQGQRIASPLLTMTDDPFRKRSSASRTYDGDGVALAERRIVSEGVLETFYIDSYYGKKLGWKPNGGCTTNLVFGHGDQDLAGLLGGIDQGICVESWLGGNADMTSGGFSFGFAGHLVEHGELTEPVTEMNITGNYKDLLQQLVAVGNDPLPWSTFRTPTLVFDGVDFAGT</sequence>
<dbReference type="Pfam" id="PF19290">
    <property type="entry name" value="PmbA_TldD_2nd"/>
    <property type="match status" value="1"/>
</dbReference>
<protein>
    <submittedName>
        <fullName evidence="5">Peptidase PmbA</fullName>
    </submittedName>
</protein>
<dbReference type="Proteomes" id="UP000316921">
    <property type="component" value="Chromosome"/>
</dbReference>
<evidence type="ECO:0000313" key="6">
    <source>
        <dbReference type="Proteomes" id="UP000316921"/>
    </source>
</evidence>
<dbReference type="EMBL" id="CP036287">
    <property type="protein sequence ID" value="QDU65926.1"/>
    <property type="molecule type" value="Genomic_DNA"/>
</dbReference>
<evidence type="ECO:0000256" key="1">
    <source>
        <dbReference type="ARBA" id="ARBA00005836"/>
    </source>
</evidence>
<keyword evidence="6" id="KW-1185">Reference proteome</keyword>